<evidence type="ECO:0000313" key="11">
    <source>
        <dbReference type="Proteomes" id="UP000002964"/>
    </source>
</evidence>
<evidence type="ECO:0000256" key="8">
    <source>
        <dbReference type="SAM" id="SignalP"/>
    </source>
</evidence>
<dbReference type="InterPro" id="IPR009056">
    <property type="entry name" value="Cyt_c-like_dom"/>
</dbReference>
<evidence type="ECO:0000313" key="10">
    <source>
        <dbReference type="EMBL" id="EIC21771.1"/>
    </source>
</evidence>
<protein>
    <submittedName>
        <fullName evidence="10">Cytochrome c peroxidase</fullName>
    </submittedName>
</protein>
<dbReference type="AlphaFoldDB" id="H8Z363"/>
<evidence type="ECO:0000256" key="7">
    <source>
        <dbReference type="PROSITE-ProRule" id="PRU00433"/>
    </source>
</evidence>
<dbReference type="InterPro" id="IPR004852">
    <property type="entry name" value="Di-haem_cyt_c_peroxidsae"/>
</dbReference>
<sequence>MRSSSTHSTALAAAVTLAVGLDSTALSAADGLNPLEQIGKALFFDAELSQPPGQACVSCHNPMTGWTSPQPGDDPASAIHEGAVAGRFGNRRPPTAAYASFSPPLYLDTEEDHFVGGNFWDGRATGWLLGHATAEQALGPFLNPVEQNMSSGAEVVHRVCHGSIGEAFRAYFGSEVCDNPVAGFNAIARAIAAFETSSEVNAFSSKYDYYLKDPERYPLSEEEMRGLDLFVREDKGNCAACHPHEPGPDGEPPLFTDFTYDNLGVGRNPDNPWYQMKAYNPEGADWVDPGLGAFLETVPRFADRAAENMGKYKVPTLRNADLRPAEGFVKRFMHNGAQASLKEVVHFYNTRDIKPVCKEVENPQPGSNCWPAPEISANLNTEELGDLGLTEAEEDAIVTFMRTLNDGWTPPENNP</sequence>
<dbReference type="SUPFAM" id="SSF46626">
    <property type="entry name" value="Cytochrome c"/>
    <property type="match status" value="2"/>
</dbReference>
<dbReference type="InterPro" id="IPR051395">
    <property type="entry name" value="Cytochrome_c_Peroxidase/MauG"/>
</dbReference>
<keyword evidence="4 8" id="KW-0732">Signal</keyword>
<dbReference type="PANTHER" id="PTHR30600">
    <property type="entry name" value="CYTOCHROME C PEROXIDASE-RELATED"/>
    <property type="match status" value="1"/>
</dbReference>
<dbReference type="Pfam" id="PF03150">
    <property type="entry name" value="CCP_MauG"/>
    <property type="match status" value="1"/>
</dbReference>
<dbReference type="GO" id="GO:0046872">
    <property type="term" value="F:metal ion binding"/>
    <property type="evidence" value="ECO:0007669"/>
    <property type="project" value="UniProtKB-KW"/>
</dbReference>
<dbReference type="GO" id="GO:0009055">
    <property type="term" value="F:electron transfer activity"/>
    <property type="evidence" value="ECO:0007669"/>
    <property type="project" value="InterPro"/>
</dbReference>
<evidence type="ECO:0000256" key="4">
    <source>
        <dbReference type="ARBA" id="ARBA00022729"/>
    </source>
</evidence>
<keyword evidence="10" id="KW-0575">Peroxidase</keyword>
<evidence type="ECO:0000256" key="2">
    <source>
        <dbReference type="ARBA" id="ARBA00022617"/>
    </source>
</evidence>
<comment type="subcellular location">
    <subcellularLocation>
        <location evidence="1">Cell envelope</location>
    </subcellularLocation>
</comment>
<reference evidence="11" key="1">
    <citation type="submission" date="2011-06" db="EMBL/GenBank/DDBJ databases">
        <authorList>
            <consortium name="US DOE Joint Genome Institute (JGI-PGF)"/>
            <person name="Lucas S."/>
            <person name="Han J."/>
            <person name="Lapidus A."/>
            <person name="Cheng J.-F."/>
            <person name="Goodwin L."/>
            <person name="Pitluck S."/>
            <person name="Peters L."/>
            <person name="Land M.L."/>
            <person name="Hauser L."/>
            <person name="Vogl K."/>
            <person name="Liu Z."/>
            <person name="Overmann J."/>
            <person name="Frigaard N.-U."/>
            <person name="Bryant D.A."/>
            <person name="Woyke T.J."/>
        </authorList>
    </citation>
    <scope>NUCLEOTIDE SEQUENCE [LARGE SCALE GENOMIC DNA]</scope>
    <source>
        <strain evidence="11">970</strain>
    </source>
</reference>
<feature type="signal peptide" evidence="8">
    <location>
        <begin position="1"/>
        <end position="28"/>
    </location>
</feature>
<dbReference type="RefSeq" id="WP_009148355.1">
    <property type="nucleotide sequence ID" value="NZ_CP121471.1"/>
</dbReference>
<proteinExistence type="predicted"/>
<keyword evidence="6 7" id="KW-0408">Iron</keyword>
<name>H8Z363_9GAMM</name>
<evidence type="ECO:0000256" key="6">
    <source>
        <dbReference type="ARBA" id="ARBA00023004"/>
    </source>
</evidence>
<dbReference type="EMBL" id="JH603169">
    <property type="protein sequence ID" value="EIC21771.1"/>
    <property type="molecule type" value="Genomic_DNA"/>
</dbReference>
<dbReference type="PANTHER" id="PTHR30600:SF10">
    <property type="entry name" value="BLL6722 PROTEIN"/>
    <property type="match status" value="1"/>
</dbReference>
<dbReference type="GO" id="GO:0004130">
    <property type="term" value="F:cytochrome-c peroxidase activity"/>
    <property type="evidence" value="ECO:0007669"/>
    <property type="project" value="TreeGrafter"/>
</dbReference>
<evidence type="ECO:0000256" key="1">
    <source>
        <dbReference type="ARBA" id="ARBA00004196"/>
    </source>
</evidence>
<keyword evidence="3 7" id="KW-0479">Metal-binding</keyword>
<keyword evidence="11" id="KW-1185">Reference proteome</keyword>
<keyword evidence="5" id="KW-0560">Oxidoreductase</keyword>
<evidence type="ECO:0000256" key="3">
    <source>
        <dbReference type="ARBA" id="ARBA00022723"/>
    </source>
</evidence>
<gene>
    <name evidence="10" type="ORF">Thi970DRAFT_02000</name>
</gene>
<dbReference type="GO" id="GO:0020037">
    <property type="term" value="F:heme binding"/>
    <property type="evidence" value="ECO:0007669"/>
    <property type="project" value="InterPro"/>
</dbReference>
<keyword evidence="2 7" id="KW-0349">Heme</keyword>
<dbReference type="eggNOG" id="COG1858">
    <property type="taxonomic scope" value="Bacteria"/>
</dbReference>
<evidence type="ECO:0000256" key="5">
    <source>
        <dbReference type="ARBA" id="ARBA00023002"/>
    </source>
</evidence>
<evidence type="ECO:0000259" key="9">
    <source>
        <dbReference type="PROSITE" id="PS51007"/>
    </source>
</evidence>
<dbReference type="STRING" id="631362.Thi970DRAFT_02000"/>
<feature type="domain" description="Cytochrome c" evidence="9">
    <location>
        <begin position="221"/>
        <end position="405"/>
    </location>
</feature>
<dbReference type="PROSITE" id="PS51007">
    <property type="entry name" value="CYTC"/>
    <property type="match status" value="1"/>
</dbReference>
<dbReference type="Proteomes" id="UP000002964">
    <property type="component" value="Unassembled WGS sequence"/>
</dbReference>
<organism evidence="10 11">
    <name type="scientific">Thiorhodovibrio frisius</name>
    <dbReference type="NCBI Taxonomy" id="631362"/>
    <lineage>
        <taxon>Bacteria</taxon>
        <taxon>Pseudomonadati</taxon>
        <taxon>Pseudomonadota</taxon>
        <taxon>Gammaproteobacteria</taxon>
        <taxon>Chromatiales</taxon>
        <taxon>Chromatiaceae</taxon>
        <taxon>Thiorhodovibrio</taxon>
    </lineage>
</organism>
<dbReference type="OrthoDB" id="9805202at2"/>
<dbReference type="HOGENOM" id="CLU_034652_0_1_6"/>
<dbReference type="GO" id="GO:0030313">
    <property type="term" value="C:cell envelope"/>
    <property type="evidence" value="ECO:0007669"/>
    <property type="project" value="UniProtKB-SubCell"/>
</dbReference>
<accession>H8Z363</accession>
<dbReference type="Gene3D" id="1.10.760.10">
    <property type="entry name" value="Cytochrome c-like domain"/>
    <property type="match status" value="2"/>
</dbReference>
<reference evidence="10 11" key="2">
    <citation type="submission" date="2011-11" db="EMBL/GenBank/DDBJ databases">
        <authorList>
            <consortium name="US DOE Joint Genome Institute"/>
            <person name="Lucas S."/>
            <person name="Han J."/>
            <person name="Lapidus A."/>
            <person name="Cheng J.-F."/>
            <person name="Goodwin L."/>
            <person name="Pitluck S."/>
            <person name="Peters L."/>
            <person name="Ovchinnikova G."/>
            <person name="Zhang X."/>
            <person name="Detter J.C."/>
            <person name="Han C."/>
            <person name="Tapia R."/>
            <person name="Land M."/>
            <person name="Hauser L."/>
            <person name="Kyrpides N."/>
            <person name="Ivanova N."/>
            <person name="Pagani I."/>
            <person name="Vogl K."/>
            <person name="Liu Z."/>
            <person name="Overmann J."/>
            <person name="Frigaard N.-U."/>
            <person name="Bryant D."/>
            <person name="Woyke T."/>
        </authorList>
    </citation>
    <scope>NUCLEOTIDE SEQUENCE [LARGE SCALE GENOMIC DNA]</scope>
    <source>
        <strain evidence="10 11">970</strain>
    </source>
</reference>
<dbReference type="InterPro" id="IPR036909">
    <property type="entry name" value="Cyt_c-like_dom_sf"/>
</dbReference>
<feature type="chain" id="PRO_5003618367" evidence="8">
    <location>
        <begin position="29"/>
        <end position="415"/>
    </location>
</feature>